<comment type="caution">
    <text evidence="1">The sequence shown here is derived from an EMBL/GenBank/DDBJ whole genome shotgun (WGS) entry which is preliminary data.</text>
</comment>
<organism evidence="1 3">
    <name type="scientific">Arctia plantaginis</name>
    <name type="common">Wood tiger moth</name>
    <name type="synonym">Phalaena plantaginis</name>
    <dbReference type="NCBI Taxonomy" id="874455"/>
    <lineage>
        <taxon>Eukaryota</taxon>
        <taxon>Metazoa</taxon>
        <taxon>Ecdysozoa</taxon>
        <taxon>Arthropoda</taxon>
        <taxon>Hexapoda</taxon>
        <taxon>Insecta</taxon>
        <taxon>Pterygota</taxon>
        <taxon>Neoptera</taxon>
        <taxon>Endopterygota</taxon>
        <taxon>Lepidoptera</taxon>
        <taxon>Glossata</taxon>
        <taxon>Ditrysia</taxon>
        <taxon>Noctuoidea</taxon>
        <taxon>Erebidae</taxon>
        <taxon>Arctiinae</taxon>
        <taxon>Arctia</taxon>
    </lineage>
</organism>
<sequence length="72" mass="8099">MAHQSIAPKALPKLHIRCFTSKRLHSQKEIAASRQPDKQLAQTLCNIAYRVDAICAEYVVPPSQACFYRDNG</sequence>
<keyword evidence="3" id="KW-1185">Reference proteome</keyword>
<dbReference type="EMBL" id="CADEBC010000522">
    <property type="protein sequence ID" value="CAB3244528.1"/>
    <property type="molecule type" value="Genomic_DNA"/>
</dbReference>
<gene>
    <name evidence="2" type="ORF">APLA_LOCUS14378</name>
    <name evidence="1" type="ORF">APLA_LOCUS9966</name>
</gene>
<evidence type="ECO:0000313" key="2">
    <source>
        <dbReference type="EMBL" id="CAB3253659.1"/>
    </source>
</evidence>
<dbReference type="Proteomes" id="UP000494256">
    <property type="component" value="Unassembled WGS sequence"/>
</dbReference>
<reference evidence="3 4" key="1">
    <citation type="submission" date="2020-04" db="EMBL/GenBank/DDBJ databases">
        <authorList>
            <person name="Wallbank WR R."/>
            <person name="Pardo Diaz C."/>
            <person name="Kozak K."/>
            <person name="Martin S."/>
            <person name="Jiggins C."/>
            <person name="Moest M."/>
            <person name="Warren A I."/>
            <person name="Byers J.R.P. K."/>
            <person name="Montejo-Kovacevich G."/>
            <person name="Yen C E."/>
        </authorList>
    </citation>
    <scope>NUCLEOTIDE SEQUENCE [LARGE SCALE GENOMIC DNA]</scope>
</reference>
<protein>
    <submittedName>
        <fullName evidence="1">Uncharacterized protein</fullName>
    </submittedName>
</protein>
<accession>A0A8S1AGT2</accession>
<proteinExistence type="predicted"/>
<dbReference type="Proteomes" id="UP000494106">
    <property type="component" value="Unassembled WGS sequence"/>
</dbReference>
<name>A0A8S1AGT2_ARCPL</name>
<dbReference type="AlphaFoldDB" id="A0A8S1AGT2"/>
<evidence type="ECO:0000313" key="3">
    <source>
        <dbReference type="Proteomes" id="UP000494106"/>
    </source>
</evidence>
<evidence type="ECO:0000313" key="4">
    <source>
        <dbReference type="Proteomes" id="UP000494256"/>
    </source>
</evidence>
<dbReference type="EMBL" id="CADEBD010000393">
    <property type="protein sequence ID" value="CAB3253659.1"/>
    <property type="molecule type" value="Genomic_DNA"/>
</dbReference>
<evidence type="ECO:0000313" key="1">
    <source>
        <dbReference type="EMBL" id="CAB3244528.1"/>
    </source>
</evidence>